<dbReference type="EMBL" id="AAHYLK010000078">
    <property type="protein sequence ID" value="ECB7109841.1"/>
    <property type="molecule type" value="Genomic_DNA"/>
</dbReference>
<dbReference type="Proteomes" id="UP000839827">
    <property type="component" value="Unassembled WGS sequence"/>
</dbReference>
<dbReference type="AlphaFoldDB" id="A0A5Y0S8M1"/>
<proteinExistence type="predicted"/>
<dbReference type="EMBL" id="AAHWTY010000179">
    <property type="protein sequence ID" value="ECB1916034.1"/>
    <property type="molecule type" value="Genomic_DNA"/>
</dbReference>
<evidence type="ECO:0000313" key="1">
    <source>
        <dbReference type="EMBL" id="ECB1916034.1"/>
    </source>
</evidence>
<organism evidence="2">
    <name type="scientific">Salmonella newport</name>
    <dbReference type="NCBI Taxonomy" id="108619"/>
    <lineage>
        <taxon>Bacteria</taxon>
        <taxon>Pseudomonadati</taxon>
        <taxon>Pseudomonadota</taxon>
        <taxon>Gammaproteobacteria</taxon>
        <taxon>Enterobacterales</taxon>
        <taxon>Enterobacteriaceae</taxon>
        <taxon>Salmonella</taxon>
    </lineage>
</organism>
<evidence type="ECO:0000313" key="2">
    <source>
        <dbReference type="EMBL" id="ECB7109841.1"/>
    </source>
</evidence>
<sequence length="127" mass="14301">MKDIKAIKSQAKVNTYDNKFSEVFCDKELCGYIVKINDNRYNAVTSDGEQWKLCDDMDSAIKGLIIQHLKKAGAIGAHVSDPAITEEDKEKLASALKGLFESLFGECDCPECTEKREQEKKQHHPVH</sequence>
<gene>
    <name evidence="2" type="ORF">E1A34_28155</name>
    <name evidence="1" type="ORF">EVG73_27465</name>
</gene>
<reference evidence="2" key="1">
    <citation type="submission" date="2019-03" db="EMBL/GenBank/DDBJ databases">
        <authorList>
            <person name="Ashton P.M."/>
            <person name="Dallman T."/>
            <person name="Nair S."/>
            <person name="De Pinna E."/>
            <person name="Peters T."/>
            <person name="Grant K."/>
        </authorList>
    </citation>
    <scope>NUCLEOTIDE SEQUENCE [LARGE SCALE GENOMIC DNA]</scope>
    <source>
        <strain evidence="2">271153</strain>
        <strain evidence="1">500372</strain>
    </source>
</reference>
<comment type="caution">
    <text evidence="2">The sequence shown here is derived from an EMBL/GenBank/DDBJ whole genome shotgun (WGS) entry which is preliminary data.</text>
</comment>
<protein>
    <submittedName>
        <fullName evidence="2">Uncharacterized protein</fullName>
    </submittedName>
</protein>
<name>A0A5Y0S8M1_SALNE</name>
<accession>A0A5Y0S8M1</accession>